<evidence type="ECO:0000313" key="2">
    <source>
        <dbReference type="Proteomes" id="UP001500729"/>
    </source>
</evidence>
<dbReference type="Proteomes" id="UP001500729">
    <property type="component" value="Unassembled WGS sequence"/>
</dbReference>
<gene>
    <name evidence="1" type="ORF">GCM10009533_40820</name>
</gene>
<dbReference type="RefSeq" id="WP_009945388.1">
    <property type="nucleotide sequence ID" value="NZ_BAAAGS010000027.1"/>
</dbReference>
<accession>A0ABN1D8U3</accession>
<comment type="caution">
    <text evidence="1">The sequence shown here is derived from an EMBL/GenBank/DDBJ whole genome shotgun (WGS) entry which is preliminary data.</text>
</comment>
<keyword evidence="2" id="KW-1185">Reference proteome</keyword>
<name>A0ABN1D8U3_SACER</name>
<reference evidence="1 2" key="1">
    <citation type="journal article" date="2019" name="Int. J. Syst. Evol. Microbiol.">
        <title>The Global Catalogue of Microorganisms (GCM) 10K type strain sequencing project: providing services to taxonomists for standard genome sequencing and annotation.</title>
        <authorList>
            <consortium name="The Broad Institute Genomics Platform"/>
            <consortium name="The Broad Institute Genome Sequencing Center for Infectious Disease"/>
            <person name="Wu L."/>
            <person name="Ma J."/>
        </authorList>
    </citation>
    <scope>NUCLEOTIDE SEQUENCE [LARGE SCALE GENOMIC DNA]</scope>
    <source>
        <strain evidence="1 2">JCM 10303</strain>
    </source>
</reference>
<sequence length="367" mass="39739">MDYVVTAELEPPVEASDLDPLQREGVAALLDRQLALVEGVSGPAEADIDVLDYRITVHPNGASVVLALDAPGLLPAEEAAAMVLNELIGESELLVGWSVAHSEVRITEDEFNQSLAAAEAVGRDAGDTGLEAAVEEALESAGEEESSLDTEHWRIKLDELAGGLRAFDLDVFGTSSPQTARLAAGALIHAVRVVTDEIFYDELALAVNNASADDAVGLLVLEELPPCYEHRYDAWFARAFLLSSAAVAARLTEPSWTPPRTVAEALALRLFINEAQVLLEAAELMSWEDGEPVFAAFAGKAFAGTDHEDLYLVDFMALEDSPDAMSARLEEQFRERGLTFDQWFEPRDTGTGMHPYLHRTSDDSTDL</sequence>
<evidence type="ECO:0000313" key="1">
    <source>
        <dbReference type="EMBL" id="GAA0537443.1"/>
    </source>
</evidence>
<dbReference type="EMBL" id="BAAAGS010000027">
    <property type="protein sequence ID" value="GAA0537443.1"/>
    <property type="molecule type" value="Genomic_DNA"/>
</dbReference>
<proteinExistence type="predicted"/>
<organism evidence="1 2">
    <name type="scientific">Saccharopolyspora erythraea</name>
    <name type="common">Streptomyces erythraeus</name>
    <dbReference type="NCBI Taxonomy" id="1836"/>
    <lineage>
        <taxon>Bacteria</taxon>
        <taxon>Bacillati</taxon>
        <taxon>Actinomycetota</taxon>
        <taxon>Actinomycetes</taxon>
        <taxon>Pseudonocardiales</taxon>
        <taxon>Pseudonocardiaceae</taxon>
        <taxon>Saccharopolyspora</taxon>
    </lineage>
</organism>
<protein>
    <submittedName>
        <fullName evidence="1">Uncharacterized protein</fullName>
    </submittedName>
</protein>